<dbReference type="GO" id="GO:0005886">
    <property type="term" value="C:plasma membrane"/>
    <property type="evidence" value="ECO:0007669"/>
    <property type="project" value="UniProtKB-SubCell"/>
</dbReference>
<dbReference type="PANTHER" id="PTHR43376:SF1">
    <property type="entry name" value="OLIGOPEPTIDE TRANSPORT SYSTEM PERMEASE PROTEIN"/>
    <property type="match status" value="1"/>
</dbReference>
<sequence length="326" mass="35588">MAYVLRRLGFYLLAAWASLTLNFVIPRLAPGDPASAMFARFEGRVQPEAMVALRAAFGFTDAPWYIQYGTYLKHLFRGDLGLSYAYYPARVSEVIGTGLVWTLGLAGCAVIISFTVGCMLGVLAAWNRGGWLDATVAPALAFLGAFPYFWLAMLALYLFGFGLGWFPLRHAYSHDLEPALSFTFAADVARHAFLPGASIVMATLGGWMLSMRNTMVATLGTDTLRLAHAKGLPPRQVMLRYAARNALLPNVTGFGMALGFVLSGSLLTEIVFSYPGTGYLLILAVRNQDYPLMQGLFLTITFAVLAANFAVDLLCLWLDPRTRAHA</sequence>
<evidence type="ECO:0000256" key="2">
    <source>
        <dbReference type="ARBA" id="ARBA00022692"/>
    </source>
</evidence>
<dbReference type="KEGG" id="mym:A176_000333"/>
<dbReference type="Gene3D" id="1.10.3720.10">
    <property type="entry name" value="MetI-like"/>
    <property type="match status" value="1"/>
</dbReference>
<comment type="similarity">
    <text evidence="5">Belongs to the binding-protein-dependent transport system permease family.</text>
</comment>
<evidence type="ECO:0000313" key="7">
    <source>
        <dbReference type="EMBL" id="AKQ63421.1"/>
    </source>
</evidence>
<accession>A0A0H4WJA9</accession>
<keyword evidence="4 5" id="KW-0472">Membrane</keyword>
<feature type="transmembrane region" description="Helical" evidence="5">
    <location>
        <begin position="139"/>
        <end position="168"/>
    </location>
</feature>
<keyword evidence="3 5" id="KW-1133">Transmembrane helix</keyword>
<evidence type="ECO:0000256" key="3">
    <source>
        <dbReference type="ARBA" id="ARBA00022989"/>
    </source>
</evidence>
<evidence type="ECO:0000313" key="8">
    <source>
        <dbReference type="Proteomes" id="UP000009026"/>
    </source>
</evidence>
<evidence type="ECO:0000256" key="4">
    <source>
        <dbReference type="ARBA" id="ARBA00023136"/>
    </source>
</evidence>
<feature type="transmembrane region" description="Helical" evidence="5">
    <location>
        <begin position="247"/>
        <end position="272"/>
    </location>
</feature>
<dbReference type="Proteomes" id="UP000009026">
    <property type="component" value="Chromosome"/>
</dbReference>
<keyword evidence="2 5" id="KW-0812">Transmembrane</keyword>
<dbReference type="eggNOG" id="COG0601">
    <property type="taxonomic scope" value="Bacteria"/>
</dbReference>
<dbReference type="PATRIC" id="fig|1297742.4.peg.341"/>
<keyword evidence="8" id="KW-1185">Reference proteome</keyword>
<name>A0A0H4WJA9_9BACT</name>
<dbReference type="Pfam" id="PF00528">
    <property type="entry name" value="BPD_transp_1"/>
    <property type="match status" value="1"/>
</dbReference>
<proteinExistence type="inferred from homology"/>
<comment type="subcellular location">
    <subcellularLocation>
        <location evidence="1 5">Cell membrane</location>
        <topology evidence="1 5">Multi-pass membrane protein</topology>
    </subcellularLocation>
</comment>
<feature type="transmembrane region" description="Helical" evidence="5">
    <location>
        <begin position="99"/>
        <end position="127"/>
    </location>
</feature>
<dbReference type="PROSITE" id="PS50928">
    <property type="entry name" value="ABC_TM1"/>
    <property type="match status" value="1"/>
</dbReference>
<dbReference type="AlphaFoldDB" id="A0A0H4WJA9"/>
<gene>
    <name evidence="7" type="ORF">A176_000333</name>
</gene>
<dbReference type="InterPro" id="IPR035906">
    <property type="entry name" value="MetI-like_sf"/>
</dbReference>
<dbReference type="PANTHER" id="PTHR43376">
    <property type="entry name" value="OLIGOPEPTIDE TRANSPORT SYSTEM PERMEASE PROTEIN"/>
    <property type="match status" value="1"/>
</dbReference>
<feature type="transmembrane region" description="Helical" evidence="5">
    <location>
        <begin position="188"/>
        <end position="209"/>
    </location>
</feature>
<organism evidence="7 8">
    <name type="scientific">Pseudomyxococcus hansupus</name>
    <dbReference type="NCBI Taxonomy" id="1297742"/>
    <lineage>
        <taxon>Bacteria</taxon>
        <taxon>Pseudomonadati</taxon>
        <taxon>Myxococcota</taxon>
        <taxon>Myxococcia</taxon>
        <taxon>Myxococcales</taxon>
        <taxon>Cystobacterineae</taxon>
        <taxon>Myxococcaceae</taxon>
        <taxon>Pseudomyxococcus</taxon>
    </lineage>
</organism>
<protein>
    <submittedName>
        <fullName evidence="7">(GlcNAc)2 ABC transporter, permease component 1</fullName>
    </submittedName>
</protein>
<evidence type="ECO:0000256" key="5">
    <source>
        <dbReference type="RuleBase" id="RU363032"/>
    </source>
</evidence>
<evidence type="ECO:0000259" key="6">
    <source>
        <dbReference type="PROSITE" id="PS50928"/>
    </source>
</evidence>
<dbReference type="GO" id="GO:0055085">
    <property type="term" value="P:transmembrane transport"/>
    <property type="evidence" value="ECO:0007669"/>
    <property type="project" value="InterPro"/>
</dbReference>
<feature type="domain" description="ABC transmembrane type-1" evidence="6">
    <location>
        <begin position="99"/>
        <end position="315"/>
    </location>
</feature>
<dbReference type="STRING" id="1297742.A176_000333"/>
<dbReference type="OrthoDB" id="9778910at2"/>
<keyword evidence="5" id="KW-0813">Transport</keyword>
<evidence type="ECO:0000256" key="1">
    <source>
        <dbReference type="ARBA" id="ARBA00004651"/>
    </source>
</evidence>
<dbReference type="SUPFAM" id="SSF161098">
    <property type="entry name" value="MetI-like"/>
    <property type="match status" value="1"/>
</dbReference>
<dbReference type="CDD" id="cd06261">
    <property type="entry name" value="TM_PBP2"/>
    <property type="match status" value="1"/>
</dbReference>
<dbReference type="InterPro" id="IPR000515">
    <property type="entry name" value="MetI-like"/>
</dbReference>
<feature type="transmembrane region" description="Helical" evidence="5">
    <location>
        <begin position="292"/>
        <end position="318"/>
    </location>
</feature>
<dbReference type="EMBL" id="CP012109">
    <property type="protein sequence ID" value="AKQ63421.1"/>
    <property type="molecule type" value="Genomic_DNA"/>
</dbReference>
<dbReference type="RefSeq" id="WP_002633223.1">
    <property type="nucleotide sequence ID" value="NZ_CP012109.1"/>
</dbReference>
<reference evidence="7 8" key="1">
    <citation type="journal article" date="2016" name="PLoS ONE">
        <title>Complete Genome Sequence and Comparative Genomics of a Novel Myxobacterium Myxococcus hansupus.</title>
        <authorList>
            <person name="Sharma G."/>
            <person name="Narwani T."/>
            <person name="Subramanian S."/>
        </authorList>
    </citation>
    <scope>NUCLEOTIDE SEQUENCE [LARGE SCALE GENOMIC DNA]</scope>
    <source>
        <strain evidence="8">mixupus</strain>
    </source>
</reference>